<dbReference type="SUPFAM" id="SSF52058">
    <property type="entry name" value="L domain-like"/>
    <property type="match status" value="1"/>
</dbReference>
<dbReference type="KEGG" id="dfa:DFA_10727"/>
<keyword evidence="2" id="KW-1185">Reference proteome</keyword>
<sequence length="523" mass="59731">MRYIDRLQPPAPSELARKHSLSAKRVEHREQDKDTFILIINEIQDNLDLICLLMTCRSFYKEFQEKFKSTLQFKDISMVTGPPFTKERSILNHMVDRIKLRYPMKGFESLLQNALADQMIQGRTVSFKSTVTTGIPITKVYIEDADCSKKLPPPQTTKHLIIHGCTQTIFQDKDWFPPELDSLYLSNAGEQSIMVINLPGDSLTYLSLGGVFNEINIPRNVTTLVLDLLIIDFNLIHGLSGNTTVTSLKLGGIVSMNNTFQFPTNLIKLTLKESPYAKYLPHTSTPWWNSSPETTIILDNLLSLETLKLKSTNGKCLPDIKNLPRLKHLRLLCSNAHYKTSDLPASLETLKLSSSKTIDNLGEEKDGKLLPLGLKDISISDEVNFLPSTLLSHCKQLERLETDIGNADRFHFIDSIQHLKITYENDRFDNTTQHIRLPKNLVSLESCSRYPSLLLRQQQLPTTLTTLNVHRFTGLTSKVKHHTTTKQAVWTMYRPIFYHWKQCTTTKCRDIGFRVNARLFSPN</sequence>
<dbReference type="EMBL" id="GL883027">
    <property type="protein sequence ID" value="EGG14854.1"/>
    <property type="molecule type" value="Genomic_DNA"/>
</dbReference>
<proteinExistence type="predicted"/>
<dbReference type="RefSeq" id="XP_004351370.1">
    <property type="nucleotide sequence ID" value="XM_004351318.1"/>
</dbReference>
<dbReference type="GeneID" id="14866902"/>
<reference evidence="2" key="1">
    <citation type="journal article" date="2011" name="Genome Res.">
        <title>Phylogeny-wide analysis of social amoeba genomes highlights ancient origins for complex intercellular communication.</title>
        <authorList>
            <person name="Heidel A.J."/>
            <person name="Lawal H.M."/>
            <person name="Felder M."/>
            <person name="Schilde C."/>
            <person name="Helps N.R."/>
            <person name="Tunggal B."/>
            <person name="Rivero F."/>
            <person name="John U."/>
            <person name="Schleicher M."/>
            <person name="Eichinger L."/>
            <person name="Platzer M."/>
            <person name="Noegel A.A."/>
            <person name="Schaap P."/>
            <person name="Gloeckner G."/>
        </authorList>
    </citation>
    <scope>NUCLEOTIDE SEQUENCE [LARGE SCALE GENOMIC DNA]</scope>
    <source>
        <strain evidence="2">SH3</strain>
    </source>
</reference>
<name>F4QB82_CACFS</name>
<protein>
    <submittedName>
        <fullName evidence="1">Uncharacterized protein</fullName>
    </submittedName>
</protein>
<evidence type="ECO:0000313" key="1">
    <source>
        <dbReference type="EMBL" id="EGG14854.1"/>
    </source>
</evidence>
<organism evidence="1 2">
    <name type="scientific">Cavenderia fasciculata</name>
    <name type="common">Slime mold</name>
    <name type="synonym">Dictyostelium fasciculatum</name>
    <dbReference type="NCBI Taxonomy" id="261658"/>
    <lineage>
        <taxon>Eukaryota</taxon>
        <taxon>Amoebozoa</taxon>
        <taxon>Evosea</taxon>
        <taxon>Eumycetozoa</taxon>
        <taxon>Dictyostelia</taxon>
        <taxon>Acytosteliales</taxon>
        <taxon>Cavenderiaceae</taxon>
        <taxon>Cavenderia</taxon>
    </lineage>
</organism>
<accession>F4QB82</accession>
<dbReference type="Proteomes" id="UP000007797">
    <property type="component" value="Unassembled WGS sequence"/>
</dbReference>
<evidence type="ECO:0000313" key="2">
    <source>
        <dbReference type="Proteomes" id="UP000007797"/>
    </source>
</evidence>
<dbReference type="AlphaFoldDB" id="F4QB82"/>
<gene>
    <name evidence="1" type="ORF">DFA_10727</name>
</gene>